<dbReference type="STRING" id="104663.SAMN04488121_104169"/>
<dbReference type="OrthoDB" id="1150971at2"/>
<evidence type="ECO:0000313" key="3">
    <source>
        <dbReference type="Proteomes" id="UP000199045"/>
    </source>
</evidence>
<gene>
    <name evidence="2" type="ORF">SAMN04488121_104169</name>
</gene>
<feature type="signal peptide" evidence="1">
    <location>
        <begin position="1"/>
        <end position="20"/>
    </location>
</feature>
<organism evidence="2 3">
    <name type="scientific">Chitinophaga filiformis</name>
    <name type="common">Myxococcus filiformis</name>
    <name type="synonym">Flexibacter filiformis</name>
    <dbReference type="NCBI Taxonomy" id="104663"/>
    <lineage>
        <taxon>Bacteria</taxon>
        <taxon>Pseudomonadati</taxon>
        <taxon>Bacteroidota</taxon>
        <taxon>Chitinophagia</taxon>
        <taxon>Chitinophagales</taxon>
        <taxon>Chitinophagaceae</taxon>
        <taxon>Chitinophaga</taxon>
    </lineage>
</organism>
<name>A0A1G7U2C2_CHIFI</name>
<feature type="chain" id="PRO_5011546083" description="Tetratricopeptide repeat-containing protein" evidence="1">
    <location>
        <begin position="21"/>
        <end position="215"/>
    </location>
</feature>
<dbReference type="EMBL" id="FNBN01000004">
    <property type="protein sequence ID" value="SDG41189.1"/>
    <property type="molecule type" value="Genomic_DNA"/>
</dbReference>
<evidence type="ECO:0000313" key="2">
    <source>
        <dbReference type="EMBL" id="SDG41189.1"/>
    </source>
</evidence>
<accession>A0A1G7U2C2</accession>
<dbReference type="RefSeq" id="WP_089834354.1">
    <property type="nucleotide sequence ID" value="NZ_FNBN01000004.1"/>
</dbReference>
<dbReference type="Proteomes" id="UP000199045">
    <property type="component" value="Unassembled WGS sequence"/>
</dbReference>
<dbReference type="AlphaFoldDB" id="A0A1G7U2C2"/>
<protein>
    <recommendedName>
        <fullName evidence="4">Tetratricopeptide repeat-containing protein</fullName>
    </recommendedName>
</protein>
<reference evidence="2 3" key="1">
    <citation type="submission" date="2016-10" db="EMBL/GenBank/DDBJ databases">
        <authorList>
            <person name="de Groot N.N."/>
        </authorList>
    </citation>
    <scope>NUCLEOTIDE SEQUENCE [LARGE SCALE GENOMIC DNA]</scope>
    <source>
        <strain evidence="2 3">DSM 527</strain>
    </source>
</reference>
<proteinExistence type="predicted"/>
<evidence type="ECO:0008006" key="4">
    <source>
        <dbReference type="Google" id="ProtNLM"/>
    </source>
</evidence>
<evidence type="ECO:0000256" key="1">
    <source>
        <dbReference type="SAM" id="SignalP"/>
    </source>
</evidence>
<sequence>MKRILFSICLFVGLASVSMAQSAQYESVMAKNVAMLDDSTNFNPDRLLEIGNTFERIAAAEKTQWLPFYYASYCYVMSAFMQRDNDKVDDLADKAAVNIEQAEAISPKNDEINCIKSLVATSRIRVDPQTRGMKYGMESAELLVQANQINQENPRVYMLQGQSLFYTPEQFGGSKTEAKKKFETALAKFSTFKPASSIAPHWGEAYTKGLLAQIK</sequence>
<keyword evidence="1" id="KW-0732">Signal</keyword>